<dbReference type="EMBL" id="PP895363">
    <property type="protein sequence ID" value="XCI78076.1"/>
    <property type="molecule type" value="Genomic_DNA"/>
</dbReference>
<name>A0AAU8I031_9CAUD</name>
<organism evidence="1">
    <name type="scientific">Klebsiella phage FKP3</name>
    <dbReference type="NCBI Taxonomy" id="3231233"/>
    <lineage>
        <taxon>Viruses</taxon>
        <taxon>Duplodnaviria</taxon>
        <taxon>Heunggongvirae</taxon>
        <taxon>Uroviricota</taxon>
        <taxon>Caudoviricetes</taxon>
        <taxon>Stephanstirmvirinae</taxon>
        <taxon>Justusliebigvirus</taxon>
    </lineage>
</organism>
<evidence type="ECO:0000313" key="1">
    <source>
        <dbReference type="EMBL" id="XCI78076.1"/>
    </source>
</evidence>
<sequence>MSNPTVKTYFSYHEMVKDFSELASNLDFEKTLTTAPPMSFYTKDGRVALGGNFIHFLTRLREETGLKVNPFGSEEQRGFFLVSYEDYAPVQNEKQEVLEVKAVDTPAKKRSQRSAPSQK</sequence>
<protein>
    <submittedName>
        <fullName evidence="1">Uncharacterized protein</fullName>
    </submittedName>
</protein>
<accession>A0AAU8I031</accession>
<proteinExistence type="predicted"/>
<reference evidence="1" key="1">
    <citation type="submission" date="2024-06" db="EMBL/GenBank/DDBJ databases">
        <title>High activity and specificity of bacteriophage cocktails against carbapenem-resistant Klebsiella pneumoniae belonging to high-risk clones CG258 and ST307.</title>
        <authorList>
            <person name="Jimenez Quiceno J."/>
            <person name="Salazar Ospina L."/>
            <person name="Tellez Carrasquilla S."/>
        </authorList>
    </citation>
    <scope>NUCLEOTIDE SEQUENCE</scope>
</reference>